<reference evidence="1" key="1">
    <citation type="submission" date="2023-06" db="EMBL/GenBank/DDBJ databases">
        <authorList>
            <person name="Kurt Z."/>
        </authorList>
    </citation>
    <scope>NUCLEOTIDE SEQUENCE</scope>
</reference>
<evidence type="ECO:0000313" key="3">
    <source>
        <dbReference type="Proteomes" id="UP001642409"/>
    </source>
</evidence>
<accession>A0AA86NUL8</accession>
<sequence>MTQDSFAYRCARIQTYIQTYLHPKNVTSLIVSNICRGTPTYNGAVLNYLFKYERAGTELYDAAPTIDGVLIIITKSQFYWFVDDISGVQYLTKFIDGLTNHSITCGHTLQVLSSQQKYALNCGEQITEKEYQQDFKIAQKYVGKQLPKDCSIQLPILNDVQNVISWQVFLDKFLANQATVAFAGPTSEEQMITDYVSKTAKIAAVQQSLLQLVYGHVDATCFHSLKTASSQLKRQYAEIIQNIDQADTIVQQLHQFLPPNAEQQLPKPSSIKFNPTLNQDKKQIGKAGIYDIYLSHPRIPIIYRQPYIYESENLKSFQLVGFICCFMSKAFIYLNQLLKEKEEKVGEQFREYLKAQLLKDQPTEFVEPLMQLVNQLKLNVELYQLDGQKIFGRQIQCIQVACQLKYKNLETQNYEVQTLLFGRSYISTPDGFLNINDLGEIKNSLFDVNERLGITLGPTNYQKDEFSKIVDFNLGMLIYNKGVGEIVPISQIFEANFKYQNFQMLLEAQFLKPIFCKIQNNQNSQKFAQLQNIQIENDEDENKMKPAFMRKKMYLCSHNLGLLLEKFGNFIFGWFCNEFVKYKDSEDIELEGFCVEVDLKNKVNYNQVRKYIQEEMAADIVQMDLRDYKYVGPEFDDSIEEVKEESKKEAKQHPFIQSMMEHDMKYIFGQITDSDYSDKLLSKAGTQTPFGKGTFKQCYVLSYSPDQSTLLQQNAILRHLMNHHYGSNIKLVEIESQQDMSSLVESIQQYNNTILIVICPAQLQQFVLCSLSNFFKSYTAIQMNNLEHNLNIFPINDYKMQFSDINSVLTHLIISDTNNINYTQYKPSFYTVQFDGIVQKFIDSESIHNALTLIKPFNYDNVKINQYITPDSQLQSNKKVLFTSKIELAQATLKKVSETLQRNASLFKGINEFIQIKFGKFQIEYFEQNLICELNPYCLINQNSIDEIQLISPNKLSSKIVNSLEVMFKTFVLFIQNEFGKQQQQQPVKIQEPQQQDAKWEEIRKYYKDEPLPSGWFPDCGRYMDWSGNISDDRPDKAELIIKYKTDVLKNKKK</sequence>
<evidence type="ECO:0000313" key="1">
    <source>
        <dbReference type="EMBL" id="CAI9926243.1"/>
    </source>
</evidence>
<dbReference type="EMBL" id="CAXDID020000082">
    <property type="protein sequence ID" value="CAL6019019.1"/>
    <property type="molecule type" value="Genomic_DNA"/>
</dbReference>
<dbReference type="AlphaFoldDB" id="A0AA86NUL8"/>
<protein>
    <submittedName>
        <fullName evidence="1">Uncharacterized protein</fullName>
    </submittedName>
</protein>
<evidence type="ECO:0000313" key="2">
    <source>
        <dbReference type="EMBL" id="CAL6019019.1"/>
    </source>
</evidence>
<dbReference type="Proteomes" id="UP001642409">
    <property type="component" value="Unassembled WGS sequence"/>
</dbReference>
<reference evidence="2 3" key="2">
    <citation type="submission" date="2024-07" db="EMBL/GenBank/DDBJ databases">
        <authorList>
            <person name="Akdeniz Z."/>
        </authorList>
    </citation>
    <scope>NUCLEOTIDE SEQUENCE [LARGE SCALE GENOMIC DNA]</scope>
</reference>
<comment type="caution">
    <text evidence="1">The sequence shown here is derived from an EMBL/GenBank/DDBJ whole genome shotgun (WGS) entry which is preliminary data.</text>
</comment>
<gene>
    <name evidence="1" type="ORF">HINF_LOCUS13888</name>
    <name evidence="2" type="ORF">HINF_LOCUS26745</name>
</gene>
<organism evidence="1">
    <name type="scientific">Hexamita inflata</name>
    <dbReference type="NCBI Taxonomy" id="28002"/>
    <lineage>
        <taxon>Eukaryota</taxon>
        <taxon>Metamonada</taxon>
        <taxon>Diplomonadida</taxon>
        <taxon>Hexamitidae</taxon>
        <taxon>Hexamitinae</taxon>
        <taxon>Hexamita</taxon>
    </lineage>
</organism>
<name>A0AA86NUL8_9EUKA</name>
<proteinExistence type="predicted"/>
<dbReference type="EMBL" id="CATOUU010000367">
    <property type="protein sequence ID" value="CAI9926243.1"/>
    <property type="molecule type" value="Genomic_DNA"/>
</dbReference>
<keyword evidence="3" id="KW-1185">Reference proteome</keyword>